<dbReference type="EMBL" id="BMAO01022944">
    <property type="protein sequence ID" value="GFQ85660.1"/>
    <property type="molecule type" value="Genomic_DNA"/>
</dbReference>
<organism evidence="2 3">
    <name type="scientific">Trichonephila clavata</name>
    <name type="common">Joro spider</name>
    <name type="synonym">Nephila clavata</name>
    <dbReference type="NCBI Taxonomy" id="2740835"/>
    <lineage>
        <taxon>Eukaryota</taxon>
        <taxon>Metazoa</taxon>
        <taxon>Ecdysozoa</taxon>
        <taxon>Arthropoda</taxon>
        <taxon>Chelicerata</taxon>
        <taxon>Arachnida</taxon>
        <taxon>Araneae</taxon>
        <taxon>Araneomorphae</taxon>
        <taxon>Entelegynae</taxon>
        <taxon>Araneoidea</taxon>
        <taxon>Nephilidae</taxon>
        <taxon>Trichonephila</taxon>
    </lineage>
</organism>
<keyword evidence="3" id="KW-1185">Reference proteome</keyword>
<evidence type="ECO:0000313" key="2">
    <source>
        <dbReference type="EMBL" id="GFQ85660.1"/>
    </source>
</evidence>
<comment type="caution">
    <text evidence="2">The sequence shown here is derived from an EMBL/GenBank/DDBJ whole genome shotgun (WGS) entry which is preliminary data.</text>
</comment>
<feature type="compositionally biased region" description="Basic and acidic residues" evidence="1">
    <location>
        <begin position="24"/>
        <end position="40"/>
    </location>
</feature>
<name>A0A8X6FNM6_TRICU</name>
<dbReference type="AlphaFoldDB" id="A0A8X6FNM6"/>
<evidence type="ECO:0000256" key="1">
    <source>
        <dbReference type="SAM" id="MobiDB-lite"/>
    </source>
</evidence>
<evidence type="ECO:0000313" key="3">
    <source>
        <dbReference type="Proteomes" id="UP000887116"/>
    </source>
</evidence>
<proteinExistence type="predicted"/>
<reference evidence="2" key="1">
    <citation type="submission" date="2020-07" db="EMBL/GenBank/DDBJ databases">
        <title>Multicomponent nature underlies the extraordinary mechanical properties of spider dragline silk.</title>
        <authorList>
            <person name="Kono N."/>
            <person name="Nakamura H."/>
            <person name="Mori M."/>
            <person name="Yoshida Y."/>
            <person name="Ohtoshi R."/>
            <person name="Malay A.D."/>
            <person name="Moran D.A.P."/>
            <person name="Tomita M."/>
            <person name="Numata K."/>
            <person name="Arakawa K."/>
        </authorList>
    </citation>
    <scope>NUCLEOTIDE SEQUENCE</scope>
</reference>
<feature type="region of interest" description="Disordered" evidence="1">
    <location>
        <begin position="24"/>
        <end position="81"/>
    </location>
</feature>
<gene>
    <name evidence="2" type="primary">X975_26773</name>
    <name evidence="2" type="ORF">TNCT_155051</name>
</gene>
<dbReference type="Proteomes" id="UP000887116">
    <property type="component" value="Unassembled WGS sequence"/>
</dbReference>
<feature type="compositionally biased region" description="Polar residues" evidence="1">
    <location>
        <begin position="41"/>
        <end position="57"/>
    </location>
</feature>
<accession>A0A8X6FNM6</accession>
<sequence>MSKQMVRRWCRTFSDERQQVEDIPRAGRTRKNLESHKSELKTSSATFFKTESVSTMGAPTIDLDTPGTTHGGQPGTSRALP</sequence>
<dbReference type="OrthoDB" id="6737600at2759"/>
<protein>
    <submittedName>
        <fullName evidence="2">HTH_48 domain-containing protein</fullName>
    </submittedName>
</protein>